<reference evidence="4" key="3">
    <citation type="submission" date="2016-03" db="UniProtKB">
        <authorList>
            <consortium name="EnsemblProtists"/>
        </authorList>
    </citation>
    <scope>IDENTIFICATION</scope>
</reference>
<dbReference type="InterPro" id="IPR001849">
    <property type="entry name" value="PH_domain"/>
</dbReference>
<dbReference type="GeneID" id="17301808"/>
<name>L1JB49_GUITC</name>
<reference evidence="3 5" key="1">
    <citation type="journal article" date="2012" name="Nature">
        <title>Algal genomes reveal evolutionary mosaicism and the fate of nucleomorphs.</title>
        <authorList>
            <consortium name="DOE Joint Genome Institute"/>
            <person name="Curtis B.A."/>
            <person name="Tanifuji G."/>
            <person name="Burki F."/>
            <person name="Gruber A."/>
            <person name="Irimia M."/>
            <person name="Maruyama S."/>
            <person name="Arias M.C."/>
            <person name="Ball S.G."/>
            <person name="Gile G.H."/>
            <person name="Hirakawa Y."/>
            <person name="Hopkins J.F."/>
            <person name="Kuo A."/>
            <person name="Rensing S.A."/>
            <person name="Schmutz J."/>
            <person name="Symeonidi A."/>
            <person name="Elias M."/>
            <person name="Eveleigh R.J."/>
            <person name="Herman E.K."/>
            <person name="Klute M.J."/>
            <person name="Nakayama T."/>
            <person name="Obornik M."/>
            <person name="Reyes-Prieto A."/>
            <person name="Armbrust E.V."/>
            <person name="Aves S.J."/>
            <person name="Beiko R.G."/>
            <person name="Coutinho P."/>
            <person name="Dacks J.B."/>
            <person name="Durnford D.G."/>
            <person name="Fast N.M."/>
            <person name="Green B.R."/>
            <person name="Grisdale C.J."/>
            <person name="Hempel F."/>
            <person name="Henrissat B."/>
            <person name="Hoppner M.P."/>
            <person name="Ishida K."/>
            <person name="Kim E."/>
            <person name="Koreny L."/>
            <person name="Kroth P.G."/>
            <person name="Liu Y."/>
            <person name="Malik S.B."/>
            <person name="Maier U.G."/>
            <person name="McRose D."/>
            <person name="Mock T."/>
            <person name="Neilson J.A."/>
            <person name="Onodera N.T."/>
            <person name="Poole A.M."/>
            <person name="Pritham E.J."/>
            <person name="Richards T.A."/>
            <person name="Rocap G."/>
            <person name="Roy S.W."/>
            <person name="Sarai C."/>
            <person name="Schaack S."/>
            <person name="Shirato S."/>
            <person name="Slamovits C.H."/>
            <person name="Spencer D.F."/>
            <person name="Suzuki S."/>
            <person name="Worden A.Z."/>
            <person name="Zauner S."/>
            <person name="Barry K."/>
            <person name="Bell C."/>
            <person name="Bharti A.K."/>
            <person name="Crow J.A."/>
            <person name="Grimwood J."/>
            <person name="Kramer R."/>
            <person name="Lindquist E."/>
            <person name="Lucas S."/>
            <person name="Salamov A."/>
            <person name="McFadden G.I."/>
            <person name="Lane C.E."/>
            <person name="Keeling P.J."/>
            <person name="Gray M.W."/>
            <person name="Grigoriev I.V."/>
            <person name="Archibald J.M."/>
        </authorList>
    </citation>
    <scope>NUCLEOTIDE SEQUENCE</scope>
    <source>
        <strain evidence="3 5">CCMP2712</strain>
    </source>
</reference>
<accession>L1JB49</accession>
<dbReference type="HOGENOM" id="CLU_1392535_0_0_1"/>
<evidence type="ECO:0000313" key="3">
    <source>
        <dbReference type="EMBL" id="EKX45329.1"/>
    </source>
</evidence>
<protein>
    <recommendedName>
        <fullName evidence="2">PH domain-containing protein</fullName>
    </recommendedName>
</protein>
<dbReference type="Proteomes" id="UP000011087">
    <property type="component" value="Unassembled WGS sequence"/>
</dbReference>
<feature type="region of interest" description="Disordered" evidence="1">
    <location>
        <begin position="173"/>
        <end position="196"/>
    </location>
</feature>
<dbReference type="SUPFAM" id="SSF50729">
    <property type="entry name" value="PH domain-like"/>
    <property type="match status" value="1"/>
</dbReference>
<gene>
    <name evidence="3" type="ORF">GUITHDRAFT_108967</name>
</gene>
<dbReference type="AlphaFoldDB" id="L1JB49"/>
<evidence type="ECO:0000313" key="5">
    <source>
        <dbReference type="Proteomes" id="UP000011087"/>
    </source>
</evidence>
<feature type="domain" description="PH" evidence="2">
    <location>
        <begin position="6"/>
        <end position="102"/>
    </location>
</feature>
<feature type="compositionally biased region" description="Basic and acidic residues" evidence="1">
    <location>
        <begin position="182"/>
        <end position="196"/>
    </location>
</feature>
<evidence type="ECO:0000259" key="2">
    <source>
        <dbReference type="PROSITE" id="PS50003"/>
    </source>
</evidence>
<evidence type="ECO:0000256" key="1">
    <source>
        <dbReference type="SAM" id="MobiDB-lite"/>
    </source>
</evidence>
<dbReference type="Pfam" id="PF00169">
    <property type="entry name" value="PH"/>
    <property type="match status" value="1"/>
</dbReference>
<evidence type="ECO:0000313" key="4">
    <source>
        <dbReference type="EnsemblProtists" id="EKX45329"/>
    </source>
</evidence>
<sequence length="196" mass="22420">MADEEEIILSGWLRRKTSNLGWRKRWFLVTNSKIAYYKDTSLRDGRSFWLYDNFSKADVEIVDKTSFIVHLPRNQSRINLHVRAVCDTQAAEWVTTIQNVLTGCRIGRRHPYVSPKTFVVNSSESTPSEGNHQTEALALDRSSDGRCENPMNGDPADPDFRAWLQLVHMSGSQFGHPVARHPTKESTDRQSRSESL</sequence>
<dbReference type="OrthoDB" id="43122at2759"/>
<dbReference type="EMBL" id="JH993000">
    <property type="protein sequence ID" value="EKX45329.1"/>
    <property type="molecule type" value="Genomic_DNA"/>
</dbReference>
<dbReference type="KEGG" id="gtt:GUITHDRAFT_108967"/>
<dbReference type="PROSITE" id="PS50003">
    <property type="entry name" value="PH_DOMAIN"/>
    <property type="match status" value="1"/>
</dbReference>
<feature type="compositionally biased region" description="Polar residues" evidence="1">
    <location>
        <begin position="120"/>
        <end position="134"/>
    </location>
</feature>
<dbReference type="InterPro" id="IPR011993">
    <property type="entry name" value="PH-like_dom_sf"/>
</dbReference>
<reference evidence="5" key="2">
    <citation type="submission" date="2012-11" db="EMBL/GenBank/DDBJ databases">
        <authorList>
            <person name="Kuo A."/>
            <person name="Curtis B.A."/>
            <person name="Tanifuji G."/>
            <person name="Burki F."/>
            <person name="Gruber A."/>
            <person name="Irimia M."/>
            <person name="Maruyama S."/>
            <person name="Arias M.C."/>
            <person name="Ball S.G."/>
            <person name="Gile G.H."/>
            <person name="Hirakawa Y."/>
            <person name="Hopkins J.F."/>
            <person name="Rensing S.A."/>
            <person name="Schmutz J."/>
            <person name="Symeonidi A."/>
            <person name="Elias M."/>
            <person name="Eveleigh R.J."/>
            <person name="Herman E.K."/>
            <person name="Klute M.J."/>
            <person name="Nakayama T."/>
            <person name="Obornik M."/>
            <person name="Reyes-Prieto A."/>
            <person name="Armbrust E.V."/>
            <person name="Aves S.J."/>
            <person name="Beiko R.G."/>
            <person name="Coutinho P."/>
            <person name="Dacks J.B."/>
            <person name="Durnford D.G."/>
            <person name="Fast N.M."/>
            <person name="Green B.R."/>
            <person name="Grisdale C."/>
            <person name="Hempe F."/>
            <person name="Henrissat B."/>
            <person name="Hoppner M.P."/>
            <person name="Ishida K.-I."/>
            <person name="Kim E."/>
            <person name="Koreny L."/>
            <person name="Kroth P.G."/>
            <person name="Liu Y."/>
            <person name="Malik S.-B."/>
            <person name="Maier U.G."/>
            <person name="McRose D."/>
            <person name="Mock T."/>
            <person name="Neilson J.A."/>
            <person name="Onodera N.T."/>
            <person name="Poole A.M."/>
            <person name="Pritham E.J."/>
            <person name="Richards T.A."/>
            <person name="Rocap G."/>
            <person name="Roy S.W."/>
            <person name="Sarai C."/>
            <person name="Schaack S."/>
            <person name="Shirato S."/>
            <person name="Slamovits C.H."/>
            <person name="Spencer D.F."/>
            <person name="Suzuki S."/>
            <person name="Worden A.Z."/>
            <person name="Zauner S."/>
            <person name="Barry K."/>
            <person name="Bell C."/>
            <person name="Bharti A.K."/>
            <person name="Crow J.A."/>
            <person name="Grimwood J."/>
            <person name="Kramer R."/>
            <person name="Lindquist E."/>
            <person name="Lucas S."/>
            <person name="Salamov A."/>
            <person name="McFadden G.I."/>
            <person name="Lane C.E."/>
            <person name="Keeling P.J."/>
            <person name="Gray M.W."/>
            <person name="Grigoriev I.V."/>
            <person name="Archibald J.M."/>
        </authorList>
    </citation>
    <scope>NUCLEOTIDE SEQUENCE</scope>
    <source>
        <strain evidence="5">CCMP2712</strain>
    </source>
</reference>
<keyword evidence="5" id="KW-1185">Reference proteome</keyword>
<feature type="region of interest" description="Disordered" evidence="1">
    <location>
        <begin position="120"/>
        <end position="159"/>
    </location>
</feature>
<dbReference type="RefSeq" id="XP_005832309.1">
    <property type="nucleotide sequence ID" value="XM_005832252.1"/>
</dbReference>
<dbReference type="Gene3D" id="2.30.29.30">
    <property type="entry name" value="Pleckstrin-homology domain (PH domain)/Phosphotyrosine-binding domain (PTB)"/>
    <property type="match status" value="1"/>
</dbReference>
<proteinExistence type="predicted"/>
<dbReference type="SMART" id="SM00233">
    <property type="entry name" value="PH"/>
    <property type="match status" value="1"/>
</dbReference>
<dbReference type="PaxDb" id="55529-EKX45329"/>
<dbReference type="EnsemblProtists" id="EKX45329">
    <property type="protein sequence ID" value="EKX45329"/>
    <property type="gene ID" value="GUITHDRAFT_108967"/>
</dbReference>
<organism evidence="3">
    <name type="scientific">Guillardia theta (strain CCMP2712)</name>
    <name type="common">Cryptophyte</name>
    <dbReference type="NCBI Taxonomy" id="905079"/>
    <lineage>
        <taxon>Eukaryota</taxon>
        <taxon>Cryptophyceae</taxon>
        <taxon>Pyrenomonadales</taxon>
        <taxon>Geminigeraceae</taxon>
        <taxon>Guillardia</taxon>
    </lineage>
</organism>